<sequence length="260" mass="29574">MGSGLNSLPFLFFFAKFLEPKQELTDYGRIVYIGMRRRDDMGENLSREEVIRHYEEIIKKIKDVVSAKIITTPDGKISEIHVLANSNRNPKQIVRDIESALVATFGSEIDHKKISVAQLNKEEIFTAETRLRIDGLTVKKSKYNYEVSVVLRDAEDKLYEGRALGSGTFKYYLKLVAQATIDAIQQYVGRNFLITLEDINAFRIGEREAIAVLVSILTDWGEETFLGTTLFREDKGESVVVAVLNAVNRRISFLIKEKTD</sequence>
<evidence type="ECO:0000313" key="2">
    <source>
        <dbReference type="Proteomes" id="UP000184375"/>
    </source>
</evidence>
<organism evidence="1 2">
    <name type="scientific">Caldanaerovirga acetigignens</name>
    <dbReference type="NCBI Taxonomy" id="447595"/>
    <lineage>
        <taxon>Bacteria</taxon>
        <taxon>Bacillati</taxon>
        <taxon>Bacillota</taxon>
        <taxon>Clostridia</taxon>
        <taxon>Thermosediminibacterales</taxon>
        <taxon>Thermosediminibacteraceae</taxon>
        <taxon>Caldanaerovirga</taxon>
    </lineage>
</organism>
<dbReference type="STRING" id="447595.SAMN05660826_01420"/>
<keyword evidence="2" id="KW-1185">Reference proteome</keyword>
<reference evidence="2" key="1">
    <citation type="submission" date="2016-11" db="EMBL/GenBank/DDBJ databases">
        <authorList>
            <person name="Varghese N."/>
            <person name="Submissions S."/>
        </authorList>
    </citation>
    <scope>NUCLEOTIDE SEQUENCE [LARGE SCALE GENOMIC DNA]</scope>
    <source>
        <strain evidence="2">DSM 18802</strain>
    </source>
</reference>
<dbReference type="AlphaFoldDB" id="A0A1M7K1N9"/>
<dbReference type="Proteomes" id="UP000184375">
    <property type="component" value="Unassembled WGS sequence"/>
</dbReference>
<dbReference type="EMBL" id="FRCR01000007">
    <property type="protein sequence ID" value="SHM58717.1"/>
    <property type="molecule type" value="Genomic_DNA"/>
</dbReference>
<accession>A0A1M7K1N9</accession>
<protein>
    <submittedName>
        <fullName evidence="1">Uncharacterized protein</fullName>
    </submittedName>
</protein>
<gene>
    <name evidence="1" type="ORF">SAMN05660826_01420</name>
</gene>
<proteinExistence type="predicted"/>
<name>A0A1M7K1N9_9FIRM</name>
<evidence type="ECO:0000313" key="1">
    <source>
        <dbReference type="EMBL" id="SHM58717.1"/>
    </source>
</evidence>